<dbReference type="Proteomes" id="UP000515146">
    <property type="component" value="Unplaced"/>
</dbReference>
<dbReference type="SMART" id="SM01069">
    <property type="entry name" value="CDC37_C"/>
    <property type="match status" value="1"/>
</dbReference>
<proteinExistence type="inferred from homology"/>
<evidence type="ECO:0000256" key="2">
    <source>
        <dbReference type="ARBA" id="ARBA00006222"/>
    </source>
</evidence>
<dbReference type="SMART" id="SM01071">
    <property type="entry name" value="CDC37_N"/>
    <property type="match status" value="1"/>
</dbReference>
<gene>
    <name evidence="8" type="primary">LOC113797971</name>
</gene>
<dbReference type="FunCoup" id="A0A6P6YG71">
    <property type="interactions" value="1703"/>
</dbReference>
<dbReference type="Pfam" id="PF03234">
    <property type="entry name" value="CDC37_N"/>
    <property type="match status" value="1"/>
</dbReference>
<keyword evidence="7" id="KW-1185">Reference proteome</keyword>
<dbReference type="OMA" id="AEQCIII"/>
<dbReference type="RefSeq" id="XP_027204247.1">
    <property type="nucleotide sequence ID" value="XM_027348446.1"/>
</dbReference>
<evidence type="ECO:0000256" key="6">
    <source>
        <dbReference type="ARBA" id="ARBA00031396"/>
    </source>
</evidence>
<dbReference type="GO" id="GO:0050821">
    <property type="term" value="P:protein stabilization"/>
    <property type="evidence" value="ECO:0007669"/>
    <property type="project" value="TreeGrafter"/>
</dbReference>
<dbReference type="InterPro" id="IPR013855">
    <property type="entry name" value="Cdc37_N_dom"/>
</dbReference>
<name>A0A6P6YG71_DERPT</name>
<dbReference type="Pfam" id="PF08564">
    <property type="entry name" value="CDC37_C"/>
    <property type="match status" value="1"/>
</dbReference>
<dbReference type="KEGG" id="dpte:113797971"/>
<dbReference type="SMART" id="SM01070">
    <property type="entry name" value="CDC37_M"/>
    <property type="match status" value="1"/>
</dbReference>
<dbReference type="CTD" id="11140"/>
<keyword evidence="5" id="KW-0143">Chaperone</keyword>
<comment type="subcellular location">
    <subcellularLocation>
        <location evidence="1">Cytoplasm</location>
    </subcellularLocation>
</comment>
<reference evidence="8" key="1">
    <citation type="submission" date="2025-08" db="UniProtKB">
        <authorList>
            <consortium name="RefSeq"/>
        </authorList>
    </citation>
    <scope>IDENTIFICATION</scope>
    <source>
        <strain evidence="8">Airmid</strain>
    </source>
</reference>
<dbReference type="PANTHER" id="PTHR12800">
    <property type="entry name" value="CDC37-RELATED"/>
    <property type="match status" value="1"/>
</dbReference>
<dbReference type="InterPro" id="IPR013873">
    <property type="entry name" value="Cdc37_C"/>
</dbReference>
<dbReference type="FunFam" id="1.20.58.610:FF:000001">
    <property type="entry name" value="Hsp90 co-chaperone Cdc37-like 1"/>
    <property type="match status" value="1"/>
</dbReference>
<dbReference type="InterPro" id="IPR013874">
    <property type="entry name" value="Cdc37_Hsp90-bd"/>
</dbReference>
<evidence type="ECO:0000256" key="5">
    <source>
        <dbReference type="ARBA" id="ARBA00023186"/>
    </source>
</evidence>
<dbReference type="SUPFAM" id="SSF101391">
    <property type="entry name" value="Hsp90 co-chaperone CDC37"/>
    <property type="match status" value="1"/>
</dbReference>
<protein>
    <recommendedName>
        <fullName evidence="3">Hsp90 co-chaperone Cdc37</fullName>
    </recommendedName>
    <alternativeName>
        <fullName evidence="6">Hsp90 chaperone protein kinase-targeting subunit</fullName>
    </alternativeName>
</protein>
<dbReference type="InterPro" id="IPR038189">
    <property type="entry name" value="Cdc37_Hsp90-bd_sf"/>
</dbReference>
<evidence type="ECO:0000313" key="7">
    <source>
        <dbReference type="Proteomes" id="UP000515146"/>
    </source>
</evidence>
<dbReference type="GO" id="GO:0005737">
    <property type="term" value="C:cytoplasm"/>
    <property type="evidence" value="ECO:0007669"/>
    <property type="project" value="UniProtKB-SubCell"/>
</dbReference>
<evidence type="ECO:0000256" key="4">
    <source>
        <dbReference type="ARBA" id="ARBA00022490"/>
    </source>
</evidence>
<evidence type="ECO:0000256" key="1">
    <source>
        <dbReference type="ARBA" id="ARBA00004496"/>
    </source>
</evidence>
<dbReference type="GO" id="GO:0006457">
    <property type="term" value="P:protein folding"/>
    <property type="evidence" value="ECO:0007669"/>
    <property type="project" value="TreeGrafter"/>
</dbReference>
<dbReference type="GeneID" id="113797971"/>
<sequence>MVDYSKWKNIEISDDEDDTHPNIDTASLFRWRHQARIERMEERKRQKEELEQKRREVVMKKQEIESKKQQQQTDSNLEKELQKLQLEQKELEKREQEIEKAERNAPWNVDTISKESWSKTVINKPKPREDRSKLTDEEIEQRYKDFVQKYEDKVKEYAMISKFDDAKQFLMQNPDLVCEESSNYLTYWCLNLEIEGKHDLMEYVSKQVISLHYILELSKQMNIDPRGCVSSFFTRIQQADKSYMDAFDDEIQAFQQRIVNRAKQKIEEAIKECEEEERQKRLGPGGLDPQEVFESLPECLQKCFESRDTSLLQETIMTLEPEQAKYHMERCVASGLWIPDKNKLNDDNDNDNNNNNDNDDKQNNENNEEK</sequence>
<dbReference type="Gene3D" id="6.10.140.250">
    <property type="match status" value="1"/>
</dbReference>
<organism evidence="7 8">
    <name type="scientific">Dermatophagoides pteronyssinus</name>
    <name type="common">European house dust mite</name>
    <dbReference type="NCBI Taxonomy" id="6956"/>
    <lineage>
        <taxon>Eukaryota</taxon>
        <taxon>Metazoa</taxon>
        <taxon>Ecdysozoa</taxon>
        <taxon>Arthropoda</taxon>
        <taxon>Chelicerata</taxon>
        <taxon>Arachnida</taxon>
        <taxon>Acari</taxon>
        <taxon>Acariformes</taxon>
        <taxon>Sarcoptiformes</taxon>
        <taxon>Astigmata</taxon>
        <taxon>Psoroptidia</taxon>
        <taxon>Analgoidea</taxon>
        <taxon>Pyroglyphidae</taxon>
        <taxon>Dermatophagoidinae</taxon>
        <taxon>Dermatophagoides</taxon>
    </lineage>
</organism>
<dbReference type="InParanoid" id="A0A6P6YG71"/>
<accession>A0A6P6YG71</accession>
<dbReference type="AlphaFoldDB" id="A0A6P6YG71"/>
<dbReference type="InterPro" id="IPR004918">
    <property type="entry name" value="Cdc37"/>
</dbReference>
<dbReference type="Gene3D" id="1.20.58.610">
    <property type="entry name" value="Cdc37, Hsp90 binding domain"/>
    <property type="match status" value="1"/>
</dbReference>
<dbReference type="GO" id="GO:0031072">
    <property type="term" value="F:heat shock protein binding"/>
    <property type="evidence" value="ECO:0007669"/>
    <property type="project" value="TreeGrafter"/>
</dbReference>
<dbReference type="OrthoDB" id="440202at2759"/>
<keyword evidence="4" id="KW-0963">Cytoplasm</keyword>
<dbReference type="GO" id="GO:0051087">
    <property type="term" value="F:protein-folding chaperone binding"/>
    <property type="evidence" value="ECO:0007669"/>
    <property type="project" value="TreeGrafter"/>
</dbReference>
<dbReference type="GO" id="GO:0019901">
    <property type="term" value="F:protein kinase binding"/>
    <property type="evidence" value="ECO:0007669"/>
    <property type="project" value="InterPro"/>
</dbReference>
<dbReference type="PANTHER" id="PTHR12800:SF4">
    <property type="entry name" value="HSP90 CO-CHAPERONE CDC37"/>
    <property type="match status" value="1"/>
</dbReference>
<evidence type="ECO:0000313" key="8">
    <source>
        <dbReference type="RefSeq" id="XP_027204247.1"/>
    </source>
</evidence>
<dbReference type="Pfam" id="PF08565">
    <property type="entry name" value="CDC37_M"/>
    <property type="match status" value="1"/>
</dbReference>
<comment type="similarity">
    <text evidence="2">Belongs to the CDC37 family.</text>
</comment>
<dbReference type="GO" id="GO:0051082">
    <property type="term" value="F:unfolded protein binding"/>
    <property type="evidence" value="ECO:0007669"/>
    <property type="project" value="TreeGrafter"/>
</dbReference>
<evidence type="ECO:0000256" key="3">
    <source>
        <dbReference type="ARBA" id="ARBA00020496"/>
    </source>
</evidence>